<name>A0ABU0BAD0_9HYPH</name>
<dbReference type="EMBL" id="JAUSUI010000003">
    <property type="protein sequence ID" value="MDQ0302780.1"/>
    <property type="molecule type" value="Genomic_DNA"/>
</dbReference>
<dbReference type="PANTHER" id="PTHR10545:SF29">
    <property type="entry name" value="GH14572P-RELATED"/>
    <property type="match status" value="1"/>
</dbReference>
<proteinExistence type="predicted"/>
<sequence>MTAADARPATTIRPMERADLAPAADMIARLAHHVRPGFQPGADAASLERYGPTGLGLFEAVIARRDSAAVGLCLYTYAFSGWRGRPGVFVEDLYVAETERGNGLGRALLAAVIAREAPKGCSFIKLQVDKANAGAQAFYARLGFAIEEHDHTLTLEEEGLRAITSPF</sequence>
<feature type="domain" description="N-acetyltransferase" evidence="3">
    <location>
        <begin position="10"/>
        <end position="163"/>
    </location>
</feature>
<reference evidence="4 5" key="1">
    <citation type="submission" date="2023-07" db="EMBL/GenBank/DDBJ databases">
        <title>Genomic Encyclopedia of Type Strains, Phase IV (KMG-IV): sequencing the most valuable type-strain genomes for metagenomic binning, comparative biology and taxonomic classification.</title>
        <authorList>
            <person name="Goeker M."/>
        </authorList>
    </citation>
    <scope>NUCLEOTIDE SEQUENCE [LARGE SCALE GENOMIC DNA]</scope>
    <source>
        <strain evidence="4 5">DSM 2457</strain>
    </source>
</reference>
<organism evidence="4 5">
    <name type="scientific">Ancylobacter polymorphus</name>
    <dbReference type="NCBI Taxonomy" id="223390"/>
    <lineage>
        <taxon>Bacteria</taxon>
        <taxon>Pseudomonadati</taxon>
        <taxon>Pseudomonadota</taxon>
        <taxon>Alphaproteobacteria</taxon>
        <taxon>Hyphomicrobiales</taxon>
        <taxon>Xanthobacteraceae</taxon>
        <taxon>Ancylobacter</taxon>
    </lineage>
</organism>
<dbReference type="InterPro" id="IPR000182">
    <property type="entry name" value="GNAT_dom"/>
</dbReference>
<accession>A0ABU0BAD0</accession>
<keyword evidence="1" id="KW-0808">Transferase</keyword>
<evidence type="ECO:0000259" key="3">
    <source>
        <dbReference type="PROSITE" id="PS51186"/>
    </source>
</evidence>
<keyword evidence="2" id="KW-0012">Acyltransferase</keyword>
<dbReference type="Proteomes" id="UP001224682">
    <property type="component" value="Unassembled WGS sequence"/>
</dbReference>
<dbReference type="InterPro" id="IPR016181">
    <property type="entry name" value="Acyl_CoA_acyltransferase"/>
</dbReference>
<evidence type="ECO:0000256" key="2">
    <source>
        <dbReference type="ARBA" id="ARBA00023315"/>
    </source>
</evidence>
<dbReference type="SUPFAM" id="SSF55729">
    <property type="entry name" value="Acyl-CoA N-acyltransferases (Nat)"/>
    <property type="match status" value="1"/>
</dbReference>
<dbReference type="PROSITE" id="PS51186">
    <property type="entry name" value="GNAT"/>
    <property type="match status" value="1"/>
</dbReference>
<comment type="caution">
    <text evidence="4">The sequence shown here is derived from an EMBL/GenBank/DDBJ whole genome shotgun (WGS) entry which is preliminary data.</text>
</comment>
<dbReference type="RefSeq" id="WP_307019488.1">
    <property type="nucleotide sequence ID" value="NZ_JAUSUI010000003.1"/>
</dbReference>
<evidence type="ECO:0000313" key="4">
    <source>
        <dbReference type="EMBL" id="MDQ0302780.1"/>
    </source>
</evidence>
<evidence type="ECO:0000313" key="5">
    <source>
        <dbReference type="Proteomes" id="UP001224682"/>
    </source>
</evidence>
<dbReference type="InterPro" id="IPR051016">
    <property type="entry name" value="Diverse_Substrate_AcTransf"/>
</dbReference>
<keyword evidence="5" id="KW-1185">Reference proteome</keyword>
<dbReference type="Pfam" id="PF00583">
    <property type="entry name" value="Acetyltransf_1"/>
    <property type="match status" value="1"/>
</dbReference>
<dbReference type="PANTHER" id="PTHR10545">
    <property type="entry name" value="DIAMINE N-ACETYLTRANSFERASE"/>
    <property type="match status" value="1"/>
</dbReference>
<dbReference type="CDD" id="cd04301">
    <property type="entry name" value="NAT_SF"/>
    <property type="match status" value="1"/>
</dbReference>
<dbReference type="Gene3D" id="3.40.630.30">
    <property type="match status" value="1"/>
</dbReference>
<gene>
    <name evidence="4" type="ORF">J2S75_001808</name>
</gene>
<protein>
    <submittedName>
        <fullName evidence="4">GNAT superfamily N-acetyltransferase</fullName>
    </submittedName>
</protein>
<evidence type="ECO:0000256" key="1">
    <source>
        <dbReference type="ARBA" id="ARBA00022679"/>
    </source>
</evidence>